<dbReference type="RefSeq" id="WP_284360231.1">
    <property type="nucleotide sequence ID" value="NZ_BPFZ01000009.1"/>
</dbReference>
<comment type="cofactor">
    <cofactor evidence="1">
        <name>Mg(2+)</name>
        <dbReference type="ChEBI" id="CHEBI:18420"/>
    </cofactor>
</comment>
<comment type="caution">
    <text evidence="5">The sequence shown here is derived from an EMBL/GenBank/DDBJ whole genome shotgun (WGS) entry which is preliminary data.</text>
</comment>
<dbReference type="Pfam" id="PF00293">
    <property type="entry name" value="NUDIX"/>
    <property type="match status" value="1"/>
</dbReference>
<evidence type="ECO:0000256" key="1">
    <source>
        <dbReference type="ARBA" id="ARBA00001946"/>
    </source>
</evidence>
<evidence type="ECO:0000313" key="6">
    <source>
        <dbReference type="Proteomes" id="UP001161064"/>
    </source>
</evidence>
<proteinExistence type="inferred from homology"/>
<evidence type="ECO:0000256" key="2">
    <source>
        <dbReference type="ARBA" id="ARBA00022801"/>
    </source>
</evidence>
<comment type="similarity">
    <text evidence="3">Belongs to the Nudix hydrolase family.</text>
</comment>
<accession>A0ABQ4PWC2</accession>
<dbReference type="CDD" id="cd04673">
    <property type="entry name" value="NUDIX_ADPRase"/>
    <property type="match status" value="1"/>
</dbReference>
<dbReference type="PROSITE" id="PS51462">
    <property type="entry name" value="NUDIX"/>
    <property type="match status" value="1"/>
</dbReference>
<sequence length="154" mass="17050">MMKKATPSPVPSPIPAVGIVCFDDEGRVLLIKRSKPPRQNEWSIPGGKIEWGEKAIDAAHRELFEETGIVADIFGLIDVVDAIFSCRTSGLIHGHYVLIDYVANYTRGTLQAGDDACEVCFVAMDDLDRFNLWPQTRAIIDKACVQWCQTAKLA</sequence>
<dbReference type="PANTHER" id="PTHR43736:SF1">
    <property type="entry name" value="DIHYDRONEOPTERIN TRIPHOSPHATE DIPHOSPHATASE"/>
    <property type="match status" value="1"/>
</dbReference>
<reference evidence="5" key="1">
    <citation type="submission" date="2021-05" db="EMBL/GenBank/DDBJ databases">
        <authorList>
            <person name="Tanabe Y."/>
        </authorList>
    </citation>
    <scope>NUCLEOTIDE SEQUENCE</scope>
    <source>
        <strain evidence="5">BOTRYCO-1</strain>
    </source>
</reference>
<dbReference type="PROSITE" id="PS00893">
    <property type="entry name" value="NUDIX_BOX"/>
    <property type="match status" value="1"/>
</dbReference>
<reference evidence="5" key="2">
    <citation type="journal article" date="2023" name="ISME Commun">
        <title>Characterization of a bloom-associated alphaproteobacterial lineage, 'Candidatus Phycosocius': insights into freshwater algal-bacterial interactions.</title>
        <authorList>
            <person name="Tanabe Y."/>
            <person name="Yamaguchi H."/>
            <person name="Yoshida M."/>
            <person name="Kai A."/>
            <person name="Okazaki Y."/>
        </authorList>
    </citation>
    <scope>NUCLEOTIDE SEQUENCE</scope>
    <source>
        <strain evidence="5">BOTRYCO-1</strain>
    </source>
</reference>
<name>A0ABQ4PWC2_9PROT</name>
<evidence type="ECO:0000313" key="5">
    <source>
        <dbReference type="EMBL" id="GIU67357.1"/>
    </source>
</evidence>
<dbReference type="InterPro" id="IPR015797">
    <property type="entry name" value="NUDIX_hydrolase-like_dom_sf"/>
</dbReference>
<gene>
    <name evidence="5" type="ORF">PsB1_1511</name>
</gene>
<dbReference type="SUPFAM" id="SSF55811">
    <property type="entry name" value="Nudix"/>
    <property type="match status" value="1"/>
</dbReference>
<dbReference type="PANTHER" id="PTHR43736">
    <property type="entry name" value="ADP-RIBOSE PYROPHOSPHATASE"/>
    <property type="match status" value="1"/>
</dbReference>
<dbReference type="EMBL" id="BPFZ01000009">
    <property type="protein sequence ID" value="GIU67357.1"/>
    <property type="molecule type" value="Genomic_DNA"/>
</dbReference>
<evidence type="ECO:0000256" key="3">
    <source>
        <dbReference type="RuleBase" id="RU003476"/>
    </source>
</evidence>
<dbReference type="PRINTS" id="PR00502">
    <property type="entry name" value="NUDIXFAMILY"/>
</dbReference>
<organism evidence="5 6">
    <name type="scientific">Candidatus Phycosocius spiralis</name>
    <dbReference type="NCBI Taxonomy" id="2815099"/>
    <lineage>
        <taxon>Bacteria</taxon>
        <taxon>Pseudomonadati</taxon>
        <taxon>Pseudomonadota</taxon>
        <taxon>Alphaproteobacteria</taxon>
        <taxon>Caulobacterales</taxon>
        <taxon>Caulobacterales incertae sedis</taxon>
        <taxon>Candidatus Phycosocius</taxon>
    </lineage>
</organism>
<evidence type="ECO:0000259" key="4">
    <source>
        <dbReference type="PROSITE" id="PS51462"/>
    </source>
</evidence>
<dbReference type="Proteomes" id="UP001161064">
    <property type="component" value="Unassembled WGS sequence"/>
</dbReference>
<dbReference type="InterPro" id="IPR020476">
    <property type="entry name" value="Nudix_hydrolase"/>
</dbReference>
<keyword evidence="6" id="KW-1185">Reference proteome</keyword>
<dbReference type="InterPro" id="IPR020084">
    <property type="entry name" value="NUDIX_hydrolase_CS"/>
</dbReference>
<protein>
    <submittedName>
        <fullName evidence="5">DNA mismatch repair protein MutT</fullName>
    </submittedName>
</protein>
<keyword evidence="2 3" id="KW-0378">Hydrolase</keyword>
<dbReference type="InterPro" id="IPR000086">
    <property type="entry name" value="NUDIX_hydrolase_dom"/>
</dbReference>
<feature type="domain" description="Nudix hydrolase" evidence="4">
    <location>
        <begin position="12"/>
        <end position="145"/>
    </location>
</feature>
<dbReference type="Gene3D" id="3.90.79.10">
    <property type="entry name" value="Nucleoside Triphosphate Pyrophosphohydrolase"/>
    <property type="match status" value="1"/>
</dbReference>